<dbReference type="InterPro" id="IPR008972">
    <property type="entry name" value="Cupredoxin"/>
</dbReference>
<evidence type="ECO:0000256" key="1">
    <source>
        <dbReference type="SAM" id="MobiDB-lite"/>
    </source>
</evidence>
<protein>
    <submittedName>
        <fullName evidence="3">Cupredoxin</fullName>
    </submittedName>
</protein>
<name>A0A2V1DB63_9PLEO</name>
<dbReference type="AlphaFoldDB" id="A0A2V1DB63"/>
<feature type="chain" id="PRO_5015981971" evidence="2">
    <location>
        <begin position="19"/>
        <end position="197"/>
    </location>
</feature>
<accession>A0A2V1DB63</accession>
<dbReference type="EMBL" id="KZ805499">
    <property type="protein sequence ID" value="PVH95366.1"/>
    <property type="molecule type" value="Genomic_DNA"/>
</dbReference>
<evidence type="ECO:0000256" key="2">
    <source>
        <dbReference type="SAM" id="SignalP"/>
    </source>
</evidence>
<organism evidence="3 4">
    <name type="scientific">Periconia macrospinosa</name>
    <dbReference type="NCBI Taxonomy" id="97972"/>
    <lineage>
        <taxon>Eukaryota</taxon>
        <taxon>Fungi</taxon>
        <taxon>Dikarya</taxon>
        <taxon>Ascomycota</taxon>
        <taxon>Pezizomycotina</taxon>
        <taxon>Dothideomycetes</taxon>
        <taxon>Pleosporomycetidae</taxon>
        <taxon>Pleosporales</taxon>
        <taxon>Massarineae</taxon>
        <taxon>Periconiaceae</taxon>
        <taxon>Periconia</taxon>
    </lineage>
</organism>
<sequence>MQFSIFTAAAALVSSVHAANHMVVAGKDGLTFEPNNVKAAVGDTVTFKFWPKNHSVAQAAFAKPCEPLANGFWSGFIPSTDKAAATTFTYEVKNASAPVWFYCTQGMHCQGGMVGAINAPASGNTVEKFVENSKNATRNVSPVSTAGTGGSLASNGSASTGSGSNSTGPAQNTNGAATVQYSTFLAGAVGMVAYLMI</sequence>
<dbReference type="Proteomes" id="UP000244855">
    <property type="component" value="Unassembled WGS sequence"/>
</dbReference>
<feature type="compositionally biased region" description="Low complexity" evidence="1">
    <location>
        <begin position="151"/>
        <end position="168"/>
    </location>
</feature>
<evidence type="ECO:0000313" key="3">
    <source>
        <dbReference type="EMBL" id="PVH95366.1"/>
    </source>
</evidence>
<feature type="region of interest" description="Disordered" evidence="1">
    <location>
        <begin position="137"/>
        <end position="171"/>
    </location>
</feature>
<proteinExistence type="predicted"/>
<dbReference type="PANTHER" id="PTHR34883:SF17">
    <property type="entry name" value="CUPREDOXIN"/>
    <property type="match status" value="1"/>
</dbReference>
<dbReference type="Gene3D" id="2.60.40.420">
    <property type="entry name" value="Cupredoxins - blue copper proteins"/>
    <property type="match status" value="1"/>
</dbReference>
<dbReference type="CDD" id="cd00920">
    <property type="entry name" value="Cupredoxin"/>
    <property type="match status" value="1"/>
</dbReference>
<reference evidence="3 4" key="1">
    <citation type="journal article" date="2018" name="Sci. Rep.">
        <title>Comparative genomics provides insights into the lifestyle and reveals functional heterogeneity of dark septate endophytic fungi.</title>
        <authorList>
            <person name="Knapp D.G."/>
            <person name="Nemeth J.B."/>
            <person name="Barry K."/>
            <person name="Hainaut M."/>
            <person name="Henrissat B."/>
            <person name="Johnson J."/>
            <person name="Kuo A."/>
            <person name="Lim J.H.P."/>
            <person name="Lipzen A."/>
            <person name="Nolan M."/>
            <person name="Ohm R.A."/>
            <person name="Tamas L."/>
            <person name="Grigoriev I.V."/>
            <person name="Spatafora J.W."/>
            <person name="Nagy L.G."/>
            <person name="Kovacs G.M."/>
        </authorList>
    </citation>
    <scope>NUCLEOTIDE SEQUENCE [LARGE SCALE GENOMIC DNA]</scope>
    <source>
        <strain evidence="3 4">DSE2036</strain>
    </source>
</reference>
<dbReference type="SUPFAM" id="SSF49503">
    <property type="entry name" value="Cupredoxins"/>
    <property type="match status" value="1"/>
</dbReference>
<keyword evidence="4" id="KW-1185">Reference proteome</keyword>
<dbReference type="OrthoDB" id="2331100at2759"/>
<evidence type="ECO:0000313" key="4">
    <source>
        <dbReference type="Proteomes" id="UP000244855"/>
    </source>
</evidence>
<dbReference type="InterPro" id="IPR052953">
    <property type="entry name" value="Ser-rich/MCO-related"/>
</dbReference>
<feature type="signal peptide" evidence="2">
    <location>
        <begin position="1"/>
        <end position="18"/>
    </location>
</feature>
<gene>
    <name evidence="3" type="ORF">DM02DRAFT_162782</name>
</gene>
<dbReference type="PANTHER" id="PTHR34883">
    <property type="entry name" value="SERINE-RICH PROTEIN, PUTATIVE-RELATED-RELATED"/>
    <property type="match status" value="1"/>
</dbReference>
<keyword evidence="2" id="KW-0732">Signal</keyword>
<dbReference type="STRING" id="97972.A0A2V1DB63"/>